<organism evidence="1">
    <name type="scientific">bioreactor metagenome</name>
    <dbReference type="NCBI Taxonomy" id="1076179"/>
    <lineage>
        <taxon>unclassified sequences</taxon>
        <taxon>metagenomes</taxon>
        <taxon>ecological metagenomes</taxon>
    </lineage>
</organism>
<protein>
    <submittedName>
        <fullName evidence="1">Uncharacterized protein</fullName>
    </submittedName>
</protein>
<sequence length="79" mass="8979">MRHILGDERSVGGHRYMDALFMGVFGHRPEILVHQRFPARKSQGSDVVLIQFVDHVQAFFQRQFVGKGAVRVLVAVYAV</sequence>
<proteinExistence type="predicted"/>
<dbReference type="AlphaFoldDB" id="A0A645GCS7"/>
<dbReference type="EMBL" id="VSSQ01069685">
    <property type="protein sequence ID" value="MPN21663.1"/>
    <property type="molecule type" value="Genomic_DNA"/>
</dbReference>
<comment type="caution">
    <text evidence="1">The sequence shown here is derived from an EMBL/GenBank/DDBJ whole genome shotgun (WGS) entry which is preliminary data.</text>
</comment>
<gene>
    <name evidence="1" type="ORF">SDC9_169043</name>
</gene>
<name>A0A645GCS7_9ZZZZ</name>
<evidence type="ECO:0000313" key="1">
    <source>
        <dbReference type="EMBL" id="MPN21663.1"/>
    </source>
</evidence>
<reference evidence="1" key="1">
    <citation type="submission" date="2019-08" db="EMBL/GenBank/DDBJ databases">
        <authorList>
            <person name="Kucharzyk K."/>
            <person name="Murdoch R.W."/>
            <person name="Higgins S."/>
            <person name="Loffler F."/>
        </authorList>
    </citation>
    <scope>NUCLEOTIDE SEQUENCE</scope>
</reference>
<accession>A0A645GCS7</accession>